<dbReference type="PANTHER" id="PTHR42770">
    <property type="entry name" value="AMINO ACID TRANSPORTER-RELATED"/>
    <property type="match status" value="1"/>
</dbReference>
<dbReference type="Proteomes" id="UP000702954">
    <property type="component" value="Unassembled WGS sequence"/>
</dbReference>
<name>A0A4R3JTN9_9FIRM</name>
<dbReference type="Proteomes" id="UP000294613">
    <property type="component" value="Unassembled WGS sequence"/>
</dbReference>
<reference evidence="7 8" key="2">
    <citation type="submission" date="2019-03" db="EMBL/GenBank/DDBJ databases">
        <title>Genomic Encyclopedia of Type Strains, Phase IV (KMG-IV): sequencing the most valuable type-strain genomes for metagenomic binning, comparative biology and taxonomic classification.</title>
        <authorList>
            <person name="Goeker M."/>
        </authorList>
    </citation>
    <scope>NUCLEOTIDE SEQUENCE [LARGE SCALE GENOMIC DNA]</scope>
    <source>
        <strain evidence="7 8">DSM 103426</strain>
    </source>
</reference>
<evidence type="ECO:0000313" key="8">
    <source>
        <dbReference type="Proteomes" id="UP000294613"/>
    </source>
</evidence>
<evidence type="ECO:0000256" key="5">
    <source>
        <dbReference type="SAM" id="Phobius"/>
    </source>
</evidence>
<feature type="transmembrane region" description="Helical" evidence="5">
    <location>
        <begin position="168"/>
        <end position="186"/>
    </location>
</feature>
<dbReference type="PANTHER" id="PTHR42770:SF11">
    <property type="entry name" value="INNER MEMBRANE TRANSPORT PROTEIN YBAT"/>
    <property type="match status" value="1"/>
</dbReference>
<sequence length="219" mass="23889">MLIFSIAFAVAFYGFVVLAVGYGMNADEISDSICKSGLVTADAMAKLFNSAVMAKLLIVGGMCGVVTSWNSFMIGGNRALMSMADSYMIPHMFGKIHTKYKTPHLSLILIGGLSILSLFFGRVMLVWIANSASFACCISYCMVAIAFVKIRIKEPNMKRPYEVKNYKLVGFMAIVLSGFLCVMYLIPRTGCTLTIQELVITGGWAVIGVIFAVICKSKY</sequence>
<evidence type="ECO:0000313" key="9">
    <source>
        <dbReference type="Proteomes" id="UP000702954"/>
    </source>
</evidence>
<comment type="subcellular location">
    <subcellularLocation>
        <location evidence="1">Membrane</location>
        <topology evidence="1">Multi-pass membrane protein</topology>
    </subcellularLocation>
</comment>
<comment type="caution">
    <text evidence="7">The sequence shown here is derived from an EMBL/GenBank/DDBJ whole genome shotgun (WGS) entry which is preliminary data.</text>
</comment>
<dbReference type="Gene3D" id="1.20.1740.10">
    <property type="entry name" value="Amino acid/polyamine transporter I"/>
    <property type="match status" value="1"/>
</dbReference>
<proteinExistence type="predicted"/>
<evidence type="ECO:0000256" key="3">
    <source>
        <dbReference type="ARBA" id="ARBA00022989"/>
    </source>
</evidence>
<evidence type="ECO:0000256" key="2">
    <source>
        <dbReference type="ARBA" id="ARBA00022692"/>
    </source>
</evidence>
<evidence type="ECO:0000313" key="6">
    <source>
        <dbReference type="EMBL" id="GBU05924.1"/>
    </source>
</evidence>
<dbReference type="EMBL" id="BHEO01000008">
    <property type="protein sequence ID" value="GBU05924.1"/>
    <property type="molecule type" value="Genomic_DNA"/>
</dbReference>
<keyword evidence="4 5" id="KW-0472">Membrane</keyword>
<organism evidence="7 8">
    <name type="scientific">Faecalimonas umbilicata</name>
    <dbReference type="NCBI Taxonomy" id="1912855"/>
    <lineage>
        <taxon>Bacteria</taxon>
        <taxon>Bacillati</taxon>
        <taxon>Bacillota</taxon>
        <taxon>Clostridia</taxon>
        <taxon>Lachnospirales</taxon>
        <taxon>Lachnospiraceae</taxon>
        <taxon>Faecalimonas</taxon>
    </lineage>
</organism>
<feature type="transmembrane region" description="Helical" evidence="5">
    <location>
        <begin position="198"/>
        <end position="215"/>
    </location>
</feature>
<feature type="transmembrane region" description="Helical" evidence="5">
    <location>
        <begin position="127"/>
        <end position="148"/>
    </location>
</feature>
<dbReference type="EMBL" id="SLZV01000003">
    <property type="protein sequence ID" value="TCS69660.1"/>
    <property type="molecule type" value="Genomic_DNA"/>
</dbReference>
<evidence type="ECO:0000256" key="4">
    <source>
        <dbReference type="ARBA" id="ARBA00023136"/>
    </source>
</evidence>
<dbReference type="GO" id="GO:0016020">
    <property type="term" value="C:membrane"/>
    <property type="evidence" value="ECO:0007669"/>
    <property type="project" value="UniProtKB-SubCell"/>
</dbReference>
<keyword evidence="2 5" id="KW-0812">Transmembrane</keyword>
<dbReference type="InterPro" id="IPR050367">
    <property type="entry name" value="APC_superfamily"/>
</dbReference>
<dbReference type="RefSeq" id="WP_330410015.1">
    <property type="nucleotide sequence ID" value="NZ_BHEO01000008.1"/>
</dbReference>
<evidence type="ECO:0000256" key="1">
    <source>
        <dbReference type="ARBA" id="ARBA00004141"/>
    </source>
</evidence>
<dbReference type="AlphaFoldDB" id="A0A4R3JTN9"/>
<feature type="transmembrane region" description="Helical" evidence="5">
    <location>
        <begin position="56"/>
        <end position="81"/>
    </location>
</feature>
<accession>A0A4R3JTN9</accession>
<keyword evidence="9" id="KW-1185">Reference proteome</keyword>
<reference evidence="6 9" key="1">
    <citation type="journal article" date="2018" name="Int. J. Syst. Evol. Microbiol.">
        <title>Draft Genome Sequence of Faecalimonas umbilicata JCM 30896T, an Acetate-Producing Bacterium Isolated from Human Feces.</title>
        <authorList>
            <person name="Sakamoto M."/>
            <person name="Ikeyama N."/>
            <person name="Yuki M."/>
            <person name="Ohkuma M."/>
        </authorList>
    </citation>
    <scope>NUCLEOTIDE SEQUENCE [LARGE SCALE GENOMIC DNA]</scope>
    <source>
        <strain evidence="6 9">EGH7</strain>
    </source>
</reference>
<protein>
    <submittedName>
        <fullName evidence="7">Amino acid permease-like protein</fullName>
    </submittedName>
</protein>
<keyword evidence="3 5" id="KW-1133">Transmembrane helix</keyword>
<feature type="transmembrane region" description="Helical" evidence="5">
    <location>
        <begin position="102"/>
        <end position="121"/>
    </location>
</feature>
<gene>
    <name evidence="7" type="ORF">EDD74_103110</name>
    <name evidence="6" type="ORF">FAEUMB_24650</name>
</gene>
<evidence type="ECO:0000313" key="7">
    <source>
        <dbReference type="EMBL" id="TCS69660.1"/>
    </source>
</evidence>